<feature type="transmembrane region" description="Helical" evidence="6">
    <location>
        <begin position="177"/>
        <end position="196"/>
    </location>
</feature>
<feature type="transmembrane region" description="Helical" evidence="6">
    <location>
        <begin position="476"/>
        <end position="494"/>
    </location>
</feature>
<feature type="transmembrane region" description="Helical" evidence="6">
    <location>
        <begin position="31"/>
        <end position="55"/>
    </location>
</feature>
<evidence type="ECO:0000256" key="3">
    <source>
        <dbReference type="ARBA" id="ARBA00022692"/>
    </source>
</evidence>
<keyword evidence="8" id="KW-1185">Reference proteome</keyword>
<feature type="transmembrane region" description="Helical" evidence="6">
    <location>
        <begin position="100"/>
        <end position="126"/>
    </location>
</feature>
<evidence type="ECO:0000256" key="6">
    <source>
        <dbReference type="SAM" id="Phobius"/>
    </source>
</evidence>
<reference evidence="7 8" key="1">
    <citation type="submission" date="2019-06" db="EMBL/GenBank/DDBJ databases">
        <title>Sequencing the genomes of 1000 actinobacteria strains.</title>
        <authorList>
            <person name="Klenk H.-P."/>
        </authorList>
    </citation>
    <scope>NUCLEOTIDE SEQUENCE [LARGE SCALE GENOMIC DNA]</scope>
    <source>
        <strain evidence="7 8">DSM 46837</strain>
    </source>
</reference>
<dbReference type="InterPro" id="IPR050833">
    <property type="entry name" value="Poly_Biosynth_Transport"/>
</dbReference>
<comment type="subcellular location">
    <subcellularLocation>
        <location evidence="1">Cell membrane</location>
        <topology evidence="1">Multi-pass membrane protein</topology>
    </subcellularLocation>
</comment>
<dbReference type="GO" id="GO:0005886">
    <property type="term" value="C:plasma membrane"/>
    <property type="evidence" value="ECO:0007669"/>
    <property type="project" value="UniProtKB-SubCell"/>
</dbReference>
<feature type="transmembrane region" description="Helical" evidence="6">
    <location>
        <begin position="61"/>
        <end position="79"/>
    </location>
</feature>
<comment type="caution">
    <text evidence="7">The sequence shown here is derived from an EMBL/GenBank/DDBJ whole genome shotgun (WGS) entry which is preliminary data.</text>
</comment>
<feature type="transmembrane region" description="Helical" evidence="6">
    <location>
        <begin position="294"/>
        <end position="311"/>
    </location>
</feature>
<dbReference type="Proteomes" id="UP000319865">
    <property type="component" value="Unassembled WGS sequence"/>
</dbReference>
<feature type="transmembrane region" description="Helical" evidence="6">
    <location>
        <begin position="138"/>
        <end position="165"/>
    </location>
</feature>
<feature type="transmembrane region" description="Helical" evidence="6">
    <location>
        <begin position="245"/>
        <end position="274"/>
    </location>
</feature>
<keyword evidence="5 6" id="KW-0472">Membrane</keyword>
<evidence type="ECO:0000313" key="7">
    <source>
        <dbReference type="EMBL" id="TQN37892.1"/>
    </source>
</evidence>
<sequence>MAAAPDDAPGVAGGVADTGEMRRTQVRGSTLLVVGRILALLLTTTTQIVLVRALTMSDFGAFGYALAIASAGRLLLSLGQGKLLSRFTAKYEEERDYDRMFGSMILAAGTILLTSTVSLVALFMLADALVGSAVSDPATVKVVLILVFLAPLEAFDQVFVSLFAAFSKPRAIFFRKYLLTPSLRLAVVLILALTGSSVTFLAIGYVAAGVVGLALNVTLFAQVLRERDLLRHLRLRRVVLPYRAVFSFSLPLITGELLTLSLTVGGVFILAYYHSAAEVAGYRAVFNPARLNTAVLHAFVPMFLPLAARLFARSDIDGLRRTYWQTGAFVAVLTFPVFGLTGPMAEDTTVLLFGEAYADSGLVLALLSAGYYFSVVLGFNTYALQICGRIRFLVGVNTVTAVFNVALSLLLVQRYAAVGIAIANLSALVLQNVVNQWALRRALGTSFIDRRCALCYLVILCSAAALWAFQVLVDPGLVLGLASVAVASVVVLVVSRRAIELGDTFPELRRVPVLRLLVP</sequence>
<dbReference type="AlphaFoldDB" id="A0A543P1C1"/>
<feature type="transmembrane region" description="Helical" evidence="6">
    <location>
        <begin position="418"/>
        <end position="439"/>
    </location>
</feature>
<evidence type="ECO:0000256" key="5">
    <source>
        <dbReference type="ARBA" id="ARBA00023136"/>
    </source>
</evidence>
<keyword evidence="3 6" id="KW-0812">Transmembrane</keyword>
<dbReference type="PANTHER" id="PTHR30250">
    <property type="entry name" value="PST FAMILY PREDICTED COLANIC ACID TRANSPORTER"/>
    <property type="match status" value="1"/>
</dbReference>
<gene>
    <name evidence="7" type="ORF">FHU33_4565</name>
</gene>
<feature type="transmembrane region" description="Helical" evidence="6">
    <location>
        <begin position="323"/>
        <end position="341"/>
    </location>
</feature>
<keyword evidence="4 6" id="KW-1133">Transmembrane helix</keyword>
<accession>A0A543P1C1</accession>
<keyword evidence="2" id="KW-1003">Cell membrane</keyword>
<proteinExistence type="predicted"/>
<feature type="transmembrane region" description="Helical" evidence="6">
    <location>
        <begin position="202"/>
        <end position="224"/>
    </location>
</feature>
<feature type="transmembrane region" description="Helical" evidence="6">
    <location>
        <begin position="361"/>
        <end position="380"/>
    </location>
</feature>
<feature type="transmembrane region" description="Helical" evidence="6">
    <location>
        <begin position="392"/>
        <end position="412"/>
    </location>
</feature>
<organism evidence="7 8">
    <name type="scientific">Blastococcus colisei</name>
    <dbReference type="NCBI Taxonomy" id="1564162"/>
    <lineage>
        <taxon>Bacteria</taxon>
        <taxon>Bacillati</taxon>
        <taxon>Actinomycetota</taxon>
        <taxon>Actinomycetes</taxon>
        <taxon>Geodermatophilales</taxon>
        <taxon>Geodermatophilaceae</taxon>
        <taxon>Blastococcus</taxon>
    </lineage>
</organism>
<dbReference type="EMBL" id="VFQE01000002">
    <property type="protein sequence ID" value="TQN37892.1"/>
    <property type="molecule type" value="Genomic_DNA"/>
</dbReference>
<name>A0A543P1C1_9ACTN</name>
<dbReference type="Pfam" id="PF13440">
    <property type="entry name" value="Polysacc_synt_3"/>
    <property type="match status" value="1"/>
</dbReference>
<dbReference type="PANTHER" id="PTHR30250:SF27">
    <property type="entry name" value="POLYSACCHARIDE BIOSYNTHESIS PROTEIN"/>
    <property type="match status" value="1"/>
</dbReference>
<feature type="transmembrane region" description="Helical" evidence="6">
    <location>
        <begin position="451"/>
        <end position="470"/>
    </location>
</feature>
<evidence type="ECO:0000256" key="2">
    <source>
        <dbReference type="ARBA" id="ARBA00022475"/>
    </source>
</evidence>
<evidence type="ECO:0000256" key="4">
    <source>
        <dbReference type="ARBA" id="ARBA00022989"/>
    </source>
</evidence>
<protein>
    <submittedName>
        <fullName evidence="7">O-antigen/teichoic acid export membrane protein</fullName>
    </submittedName>
</protein>
<evidence type="ECO:0000313" key="8">
    <source>
        <dbReference type="Proteomes" id="UP000319865"/>
    </source>
</evidence>
<evidence type="ECO:0000256" key="1">
    <source>
        <dbReference type="ARBA" id="ARBA00004651"/>
    </source>
</evidence>